<keyword evidence="1" id="KW-1133">Transmembrane helix</keyword>
<proteinExistence type="predicted"/>
<accession>A0A2P5ESC3</accession>
<evidence type="ECO:0000313" key="3">
    <source>
        <dbReference type="Proteomes" id="UP000237000"/>
    </source>
</evidence>
<organism evidence="2 3">
    <name type="scientific">Trema orientale</name>
    <name type="common">Charcoal tree</name>
    <name type="synonym">Celtis orientalis</name>
    <dbReference type="NCBI Taxonomy" id="63057"/>
    <lineage>
        <taxon>Eukaryota</taxon>
        <taxon>Viridiplantae</taxon>
        <taxon>Streptophyta</taxon>
        <taxon>Embryophyta</taxon>
        <taxon>Tracheophyta</taxon>
        <taxon>Spermatophyta</taxon>
        <taxon>Magnoliopsida</taxon>
        <taxon>eudicotyledons</taxon>
        <taxon>Gunneridae</taxon>
        <taxon>Pentapetalae</taxon>
        <taxon>rosids</taxon>
        <taxon>fabids</taxon>
        <taxon>Rosales</taxon>
        <taxon>Cannabaceae</taxon>
        <taxon>Trema</taxon>
    </lineage>
</organism>
<comment type="caution">
    <text evidence="2">The sequence shown here is derived from an EMBL/GenBank/DDBJ whole genome shotgun (WGS) entry which is preliminary data.</text>
</comment>
<gene>
    <name evidence="2" type="ORF">TorRG33x02_158100</name>
</gene>
<evidence type="ECO:0000313" key="2">
    <source>
        <dbReference type="EMBL" id="PON88444.1"/>
    </source>
</evidence>
<keyword evidence="1" id="KW-0812">Transmembrane</keyword>
<protein>
    <submittedName>
        <fullName evidence="2">Uncharacterized protein</fullName>
    </submittedName>
</protein>
<sequence>MMYIFDLSQYYIIKKKNETQQSEGHFGETVYEGISTVNLLLILLLYLIQYLITSIIRSQVIQMYHI</sequence>
<keyword evidence="1" id="KW-0472">Membrane</keyword>
<dbReference type="AlphaFoldDB" id="A0A2P5ESC3"/>
<name>A0A2P5ESC3_TREOI</name>
<dbReference type="EMBL" id="JXTC01000106">
    <property type="protein sequence ID" value="PON88444.1"/>
    <property type="molecule type" value="Genomic_DNA"/>
</dbReference>
<dbReference type="InParanoid" id="A0A2P5ESC3"/>
<keyword evidence="3" id="KW-1185">Reference proteome</keyword>
<feature type="transmembrane region" description="Helical" evidence="1">
    <location>
        <begin position="37"/>
        <end position="56"/>
    </location>
</feature>
<reference evidence="3" key="1">
    <citation type="submission" date="2016-06" db="EMBL/GenBank/DDBJ databases">
        <title>Parallel loss of symbiosis genes in relatives of nitrogen-fixing non-legume Parasponia.</title>
        <authorList>
            <person name="Van Velzen R."/>
            <person name="Holmer R."/>
            <person name="Bu F."/>
            <person name="Rutten L."/>
            <person name="Van Zeijl A."/>
            <person name="Liu W."/>
            <person name="Santuari L."/>
            <person name="Cao Q."/>
            <person name="Sharma T."/>
            <person name="Shen D."/>
            <person name="Roswanjaya Y."/>
            <person name="Wardhani T."/>
            <person name="Kalhor M.S."/>
            <person name="Jansen J."/>
            <person name="Van den Hoogen J."/>
            <person name="Gungor B."/>
            <person name="Hartog M."/>
            <person name="Hontelez J."/>
            <person name="Verver J."/>
            <person name="Yang W.-C."/>
            <person name="Schijlen E."/>
            <person name="Repin R."/>
            <person name="Schilthuizen M."/>
            <person name="Schranz E."/>
            <person name="Heidstra R."/>
            <person name="Miyata K."/>
            <person name="Fedorova E."/>
            <person name="Kohlen W."/>
            <person name="Bisseling T."/>
            <person name="Smit S."/>
            <person name="Geurts R."/>
        </authorList>
    </citation>
    <scope>NUCLEOTIDE SEQUENCE [LARGE SCALE GENOMIC DNA]</scope>
    <source>
        <strain evidence="3">cv. RG33-2</strain>
    </source>
</reference>
<evidence type="ECO:0000256" key="1">
    <source>
        <dbReference type="SAM" id="Phobius"/>
    </source>
</evidence>
<dbReference type="Proteomes" id="UP000237000">
    <property type="component" value="Unassembled WGS sequence"/>
</dbReference>